<dbReference type="Pfam" id="PF09485">
    <property type="entry name" value="CRISPR_Cse2"/>
    <property type="match status" value="1"/>
</dbReference>
<dbReference type="AlphaFoldDB" id="A0A849A4E5"/>
<protein>
    <submittedName>
        <fullName evidence="2">Type I-E CRISPR-associated protein Cse2/CasB</fullName>
    </submittedName>
</protein>
<keyword evidence="3" id="KW-1185">Reference proteome</keyword>
<comment type="caution">
    <text evidence="2">The sequence shown here is derived from an EMBL/GenBank/DDBJ whole genome shotgun (WGS) entry which is preliminary data.</text>
</comment>
<dbReference type="CDD" id="cd09731">
    <property type="entry name" value="Cse2_I-E"/>
    <property type="match status" value="1"/>
</dbReference>
<feature type="compositionally biased region" description="Polar residues" evidence="1">
    <location>
        <begin position="1"/>
        <end position="13"/>
    </location>
</feature>
<dbReference type="InterPro" id="IPR038287">
    <property type="entry name" value="Cse2_sf"/>
</dbReference>
<feature type="region of interest" description="Disordered" evidence="1">
    <location>
        <begin position="215"/>
        <end position="240"/>
    </location>
</feature>
<gene>
    <name evidence="2" type="primary">casB</name>
    <name evidence="2" type="ORF">HKD39_06820</name>
</gene>
<name>A0A849A4E5_9ACTN</name>
<feature type="region of interest" description="Disordered" evidence="1">
    <location>
        <begin position="1"/>
        <end position="22"/>
    </location>
</feature>
<sequence>MSQVTTDEVSGSVQAEPEVRRTYHVRHPRLVAAVTSRATALQTRTAPPNRVPGAVATLARLRHAAGKPVGAVADVWEDTVGLVPPELTGRGDEPNTFEQAAHHAMTLFALHRQGATAIAHRNDVPFGHALIRLARARSSDGTEAESVRRRFDALLTSTTPDEAARHLRGIVTLLKSEDIALDYGLLAGDLVDLWTPGRADAVRLRWARDYRRDRTAAPAGSTASDANAAADNTGAPKADE</sequence>
<dbReference type="Gene3D" id="1.10.520.40">
    <property type="entry name" value="CRISPR-associated protein Cse2"/>
    <property type="match status" value="1"/>
</dbReference>
<reference evidence="2 3" key="1">
    <citation type="submission" date="2020-05" db="EMBL/GenBank/DDBJ databases">
        <title>Nakamurella sp. DB0629 isolated from air conditioner.</title>
        <authorList>
            <person name="Kim D.H."/>
            <person name="Kim D.-U."/>
        </authorList>
    </citation>
    <scope>NUCLEOTIDE SEQUENCE [LARGE SCALE GENOMIC DNA]</scope>
    <source>
        <strain evidence="2 3">DB0629</strain>
    </source>
</reference>
<evidence type="ECO:0000313" key="2">
    <source>
        <dbReference type="EMBL" id="NNG35425.1"/>
    </source>
</evidence>
<accession>A0A849A4E5</accession>
<proteinExistence type="predicted"/>
<dbReference type="Proteomes" id="UP000562984">
    <property type="component" value="Unassembled WGS sequence"/>
</dbReference>
<dbReference type="EMBL" id="JABEND010000003">
    <property type="protein sequence ID" value="NNG35425.1"/>
    <property type="molecule type" value="Genomic_DNA"/>
</dbReference>
<dbReference type="NCBIfam" id="TIGR02548">
    <property type="entry name" value="casB_cse2"/>
    <property type="match status" value="1"/>
</dbReference>
<dbReference type="InterPro" id="IPR013382">
    <property type="entry name" value="CRISPR-assoc_prot_Cse2"/>
</dbReference>
<evidence type="ECO:0000313" key="3">
    <source>
        <dbReference type="Proteomes" id="UP000562984"/>
    </source>
</evidence>
<feature type="compositionally biased region" description="Low complexity" evidence="1">
    <location>
        <begin position="216"/>
        <end position="240"/>
    </location>
</feature>
<dbReference type="RefSeq" id="WP_171199118.1">
    <property type="nucleotide sequence ID" value="NZ_JABEND010000003.1"/>
</dbReference>
<organism evidence="2 3">
    <name type="scientific">Nakamurella aerolata</name>
    <dbReference type="NCBI Taxonomy" id="1656892"/>
    <lineage>
        <taxon>Bacteria</taxon>
        <taxon>Bacillati</taxon>
        <taxon>Actinomycetota</taxon>
        <taxon>Actinomycetes</taxon>
        <taxon>Nakamurellales</taxon>
        <taxon>Nakamurellaceae</taxon>
        <taxon>Nakamurella</taxon>
    </lineage>
</organism>
<evidence type="ECO:0000256" key="1">
    <source>
        <dbReference type="SAM" id="MobiDB-lite"/>
    </source>
</evidence>